<sequence>MDGIRPTAVYELLDLAEESRGLFSIVLGFLRAQKELILGPADEESDEGEQAAAKAPADQRLHFRFLVPSVDLALANLSKRGLDQDANGGVVLQKAAQALIYAADASASDGVALRRRGVELLRRARDLMSRATEEGEVDLSELCSAADLQLELLQARLATA</sequence>
<evidence type="ECO:0000313" key="2">
    <source>
        <dbReference type="Proteomes" id="UP000604046"/>
    </source>
</evidence>
<proteinExistence type="predicted"/>
<reference evidence="1" key="1">
    <citation type="submission" date="2021-02" db="EMBL/GenBank/DDBJ databases">
        <authorList>
            <person name="Dougan E. K."/>
            <person name="Rhodes N."/>
            <person name="Thang M."/>
            <person name="Chan C."/>
        </authorList>
    </citation>
    <scope>NUCLEOTIDE SEQUENCE</scope>
</reference>
<accession>A0A812V7H4</accession>
<dbReference type="EMBL" id="CAJNDS010002812">
    <property type="protein sequence ID" value="CAE7606522.1"/>
    <property type="molecule type" value="Genomic_DNA"/>
</dbReference>
<protein>
    <submittedName>
        <fullName evidence="1">Uncharacterized protein</fullName>
    </submittedName>
</protein>
<keyword evidence="2" id="KW-1185">Reference proteome</keyword>
<comment type="caution">
    <text evidence="1">The sequence shown here is derived from an EMBL/GenBank/DDBJ whole genome shotgun (WGS) entry which is preliminary data.</text>
</comment>
<organism evidence="1 2">
    <name type="scientific">Symbiodinium natans</name>
    <dbReference type="NCBI Taxonomy" id="878477"/>
    <lineage>
        <taxon>Eukaryota</taxon>
        <taxon>Sar</taxon>
        <taxon>Alveolata</taxon>
        <taxon>Dinophyceae</taxon>
        <taxon>Suessiales</taxon>
        <taxon>Symbiodiniaceae</taxon>
        <taxon>Symbiodinium</taxon>
    </lineage>
</organism>
<evidence type="ECO:0000313" key="1">
    <source>
        <dbReference type="EMBL" id="CAE7606522.1"/>
    </source>
</evidence>
<dbReference type="AlphaFoldDB" id="A0A812V7H4"/>
<gene>
    <name evidence="1" type="ORF">SNAT2548_LOCUS34487</name>
</gene>
<name>A0A812V7H4_9DINO</name>
<dbReference type="Proteomes" id="UP000604046">
    <property type="component" value="Unassembled WGS sequence"/>
</dbReference>